<name>A0A1G9J647_9SPHI</name>
<keyword evidence="2" id="KW-1185">Reference proteome</keyword>
<reference evidence="2" key="1">
    <citation type="submission" date="2016-10" db="EMBL/GenBank/DDBJ databases">
        <authorList>
            <person name="Varghese N."/>
            <person name="Submissions S."/>
        </authorList>
    </citation>
    <scope>NUCLEOTIDE SEQUENCE [LARGE SCALE GENOMIC DNA]</scope>
    <source>
        <strain evidence="2">DSM 19110</strain>
    </source>
</reference>
<proteinExistence type="predicted"/>
<dbReference type="AlphaFoldDB" id="A0A1G9J647"/>
<evidence type="ECO:0000313" key="1">
    <source>
        <dbReference type="EMBL" id="SDL33017.1"/>
    </source>
</evidence>
<accession>A0A1G9J647</accession>
<dbReference type="EMBL" id="FNGY01000001">
    <property type="protein sequence ID" value="SDL33017.1"/>
    <property type="molecule type" value="Genomic_DNA"/>
</dbReference>
<sequence>MLKLRSGIVVLLQNDSYPVRKGLIRNNSGYLPEQVF</sequence>
<dbReference type="Proteomes" id="UP000183200">
    <property type="component" value="Unassembled WGS sequence"/>
</dbReference>
<evidence type="ECO:0000313" key="2">
    <source>
        <dbReference type="Proteomes" id="UP000183200"/>
    </source>
</evidence>
<protein>
    <submittedName>
        <fullName evidence="1">Uncharacterized protein</fullName>
    </submittedName>
</protein>
<organism evidence="1 2">
    <name type="scientific">Pedobacter steynii</name>
    <dbReference type="NCBI Taxonomy" id="430522"/>
    <lineage>
        <taxon>Bacteria</taxon>
        <taxon>Pseudomonadati</taxon>
        <taxon>Bacteroidota</taxon>
        <taxon>Sphingobacteriia</taxon>
        <taxon>Sphingobacteriales</taxon>
        <taxon>Sphingobacteriaceae</taxon>
        <taxon>Pedobacter</taxon>
    </lineage>
</organism>
<gene>
    <name evidence="1" type="ORF">SAMN05421820_101163</name>
</gene>